<dbReference type="EC" id="2.1.1.72" evidence="2"/>
<keyword evidence="10" id="KW-0255">Endonuclease</keyword>
<keyword evidence="5" id="KW-0949">S-adenosyl-L-methionine</keyword>
<reference evidence="10 11" key="1">
    <citation type="submission" date="2017-02" db="EMBL/GenBank/DDBJ databases">
        <title>Legionella quilivanii strain from human: case report and whole genome sequencing analysis.</title>
        <authorList>
            <person name="Lalancette C."/>
            <person name="Leduc J.-M."/>
            <person name="Levesque S."/>
            <person name="Fournier E."/>
            <person name="Saoud J."/>
            <person name="Faucher S.P."/>
            <person name="Bernard K."/>
            <person name="Martineau C."/>
            <person name="Longtin J."/>
        </authorList>
    </citation>
    <scope>NUCLEOTIDE SEQUENCE [LARGE SCALE GENOMIC DNA]</scope>
    <source>
        <strain evidence="10 11">ID143958</strain>
    </source>
</reference>
<dbReference type="GO" id="GO:0003677">
    <property type="term" value="F:DNA binding"/>
    <property type="evidence" value="ECO:0007669"/>
    <property type="project" value="InterPro"/>
</dbReference>
<dbReference type="GO" id="GO:0004519">
    <property type="term" value="F:endonuclease activity"/>
    <property type="evidence" value="ECO:0007669"/>
    <property type="project" value="UniProtKB-KW"/>
</dbReference>
<dbReference type="Pfam" id="PF02384">
    <property type="entry name" value="N6_Mtase"/>
    <property type="match status" value="1"/>
</dbReference>
<keyword evidence="3" id="KW-0489">Methyltransferase</keyword>
<dbReference type="GO" id="GO:0009007">
    <property type="term" value="F:site-specific DNA-methyltransferase (adenine-specific) activity"/>
    <property type="evidence" value="ECO:0007669"/>
    <property type="project" value="UniProtKB-EC"/>
</dbReference>
<dbReference type="Proteomes" id="UP000249458">
    <property type="component" value="Unassembled WGS sequence"/>
</dbReference>
<dbReference type="InterPro" id="IPR051537">
    <property type="entry name" value="DNA_Adenine_Mtase"/>
</dbReference>
<keyword evidence="10" id="KW-0540">Nuclease</keyword>
<dbReference type="InterPro" id="IPR003356">
    <property type="entry name" value="DNA_methylase_A-5"/>
</dbReference>
<comment type="caution">
    <text evidence="10">The sequence shown here is derived from an EMBL/GenBank/DDBJ whole genome shotgun (WGS) entry which is preliminary data.</text>
</comment>
<dbReference type="PROSITE" id="PS00092">
    <property type="entry name" value="N6_MTASE"/>
    <property type="match status" value="1"/>
</dbReference>
<evidence type="ECO:0000256" key="3">
    <source>
        <dbReference type="ARBA" id="ARBA00022603"/>
    </source>
</evidence>
<evidence type="ECO:0000256" key="4">
    <source>
        <dbReference type="ARBA" id="ARBA00022679"/>
    </source>
</evidence>
<name>A0A364LM56_9GAMM</name>
<dbReference type="CDD" id="cd02440">
    <property type="entry name" value="AdoMet_MTases"/>
    <property type="match status" value="1"/>
</dbReference>
<evidence type="ECO:0000256" key="5">
    <source>
        <dbReference type="ARBA" id="ARBA00022691"/>
    </source>
</evidence>
<comment type="similarity">
    <text evidence="1">Belongs to the N(4)/N(6)-methyltransferase family.</text>
</comment>
<evidence type="ECO:0000256" key="7">
    <source>
        <dbReference type="ARBA" id="ARBA00047942"/>
    </source>
</evidence>
<evidence type="ECO:0000256" key="6">
    <source>
        <dbReference type="ARBA" id="ARBA00022747"/>
    </source>
</evidence>
<sequence>MGNYSELVGFIWSIAEILRGNYKQSEYGKVILPFTILRRLDCVLEPTKQAVLEKVSSLPRDIDATMSEVMLGLASGHKFYTTSKYTFPMLLNEPENIAANLNDIINKLSEDVREIFVEKFELPVQIARLEKDNLLYLVVQRFAQVDLHPDNLDNTSMGYLFEELIRRFSEQSNETAGEHFTPREVIKLMVNLLFQEDHKALSQKGVIRRLYDPACGTGGMLSVAEQYLKELNPHAHLELYGQELNGESFAVCKSDMMIKGQNPKNIKYGNSFTEDGLPHESFDYMLSNPPFGVEWKKVESKIKEEASDLGYDGRFGAGLPRVSDGSLLFVQHMISKMNKLSNDGAQISRIAVVLNGSPLFTGSAGSGESEIRRWIIENDWLEAIVALPTDMFYNTGIATYIWIITNKKKAERRGKIQLINAVDMSVPMRKSLGSKRKQISEEQIKTITQWFGDFEENDQVKIFNNEDFGYSRITVERPLRLNFAVTTERLEKLQDEAAFLKLKEAQQTAIMQALKTLDDEHIWENREIFLNALKTAFKEHTVDIKGPLLKTIWQALSERDEHAEICKDSKGNPEADTDLRDYENVPLTEDIEAYFQCEVIPHVPDAWIDYSKTKVGYEIPFNRHFYKYVPPRCLEEIDADLDKISSEIMQLLQEVHV</sequence>
<gene>
    <name evidence="10" type="ORF">B1207_02890</name>
</gene>
<evidence type="ECO:0000259" key="8">
    <source>
        <dbReference type="Pfam" id="PF02384"/>
    </source>
</evidence>
<dbReference type="EMBL" id="MVJN01000002">
    <property type="protein sequence ID" value="RAP37951.1"/>
    <property type="molecule type" value="Genomic_DNA"/>
</dbReference>
<comment type="catalytic activity">
    <reaction evidence="7">
        <text>a 2'-deoxyadenosine in DNA + S-adenosyl-L-methionine = an N(6)-methyl-2'-deoxyadenosine in DNA + S-adenosyl-L-homocysteine + H(+)</text>
        <dbReference type="Rhea" id="RHEA:15197"/>
        <dbReference type="Rhea" id="RHEA-COMP:12418"/>
        <dbReference type="Rhea" id="RHEA-COMP:12419"/>
        <dbReference type="ChEBI" id="CHEBI:15378"/>
        <dbReference type="ChEBI" id="CHEBI:57856"/>
        <dbReference type="ChEBI" id="CHEBI:59789"/>
        <dbReference type="ChEBI" id="CHEBI:90615"/>
        <dbReference type="ChEBI" id="CHEBI:90616"/>
        <dbReference type="EC" id="2.1.1.72"/>
    </reaction>
</comment>
<accession>A0A364LM56</accession>
<keyword evidence="4" id="KW-0808">Transferase</keyword>
<evidence type="ECO:0000256" key="2">
    <source>
        <dbReference type="ARBA" id="ARBA00011900"/>
    </source>
</evidence>
<feature type="domain" description="N6 adenine-specific DNA methyltransferase N-terminal" evidence="9">
    <location>
        <begin position="9"/>
        <end position="142"/>
    </location>
</feature>
<dbReference type="RefSeq" id="WP_112218497.1">
    <property type="nucleotide sequence ID" value="NZ_MVJN01000002.1"/>
</dbReference>
<dbReference type="Pfam" id="PF12161">
    <property type="entry name" value="HsdM_N"/>
    <property type="match status" value="1"/>
</dbReference>
<dbReference type="GO" id="GO:0008170">
    <property type="term" value="F:N-methyltransferase activity"/>
    <property type="evidence" value="ECO:0007669"/>
    <property type="project" value="InterPro"/>
</dbReference>
<protein>
    <recommendedName>
        <fullName evidence="2">site-specific DNA-methyltransferase (adenine-specific)</fullName>
        <ecNumber evidence="2">2.1.1.72</ecNumber>
    </recommendedName>
</protein>
<dbReference type="InterPro" id="IPR002052">
    <property type="entry name" value="DNA_methylase_N6_adenine_CS"/>
</dbReference>
<dbReference type="Gene3D" id="3.40.50.150">
    <property type="entry name" value="Vaccinia Virus protein VP39"/>
    <property type="match status" value="1"/>
</dbReference>
<keyword evidence="6" id="KW-0680">Restriction system</keyword>
<proteinExistence type="inferred from homology"/>
<organism evidence="10 11">
    <name type="scientific">Legionella quinlivanii</name>
    <dbReference type="NCBI Taxonomy" id="45073"/>
    <lineage>
        <taxon>Bacteria</taxon>
        <taxon>Pseudomonadati</taxon>
        <taxon>Pseudomonadota</taxon>
        <taxon>Gammaproteobacteria</taxon>
        <taxon>Legionellales</taxon>
        <taxon>Legionellaceae</taxon>
        <taxon>Legionella</taxon>
    </lineage>
</organism>
<evidence type="ECO:0000313" key="10">
    <source>
        <dbReference type="EMBL" id="RAP37951.1"/>
    </source>
</evidence>
<dbReference type="AlphaFoldDB" id="A0A364LM56"/>
<dbReference type="PANTHER" id="PTHR42933:SF3">
    <property type="entry name" value="TYPE I RESTRICTION ENZYME MJAVIII METHYLASE SUBUNIT"/>
    <property type="match status" value="1"/>
</dbReference>
<dbReference type="InterPro" id="IPR029063">
    <property type="entry name" value="SAM-dependent_MTases_sf"/>
</dbReference>
<dbReference type="GO" id="GO:0009307">
    <property type="term" value="P:DNA restriction-modification system"/>
    <property type="evidence" value="ECO:0007669"/>
    <property type="project" value="UniProtKB-KW"/>
</dbReference>
<keyword evidence="10" id="KW-0378">Hydrolase</keyword>
<evidence type="ECO:0000256" key="1">
    <source>
        <dbReference type="ARBA" id="ARBA00006594"/>
    </source>
</evidence>
<dbReference type="SUPFAM" id="SSF53335">
    <property type="entry name" value="S-adenosyl-L-methionine-dependent methyltransferases"/>
    <property type="match status" value="1"/>
</dbReference>
<feature type="domain" description="DNA methylase adenine-specific" evidence="8">
    <location>
        <begin position="156"/>
        <end position="459"/>
    </location>
</feature>
<evidence type="ECO:0000259" key="9">
    <source>
        <dbReference type="Pfam" id="PF12161"/>
    </source>
</evidence>
<dbReference type="PRINTS" id="PR00507">
    <property type="entry name" value="N12N6MTFRASE"/>
</dbReference>
<dbReference type="InterPro" id="IPR022749">
    <property type="entry name" value="D12N6_MeTrfase_N"/>
</dbReference>
<dbReference type="PANTHER" id="PTHR42933">
    <property type="entry name" value="SLR6095 PROTEIN"/>
    <property type="match status" value="1"/>
</dbReference>
<dbReference type="GO" id="GO:0032259">
    <property type="term" value="P:methylation"/>
    <property type="evidence" value="ECO:0007669"/>
    <property type="project" value="UniProtKB-KW"/>
</dbReference>
<evidence type="ECO:0000313" key="11">
    <source>
        <dbReference type="Proteomes" id="UP000249458"/>
    </source>
</evidence>